<organism evidence="6 7">
    <name type="scientific">Metarhizium robertsii (strain ARSEF 23 / ATCC MYA-3075)</name>
    <name type="common">Metarhizium anisopliae (strain ARSEF 23)</name>
    <dbReference type="NCBI Taxonomy" id="655844"/>
    <lineage>
        <taxon>Eukaryota</taxon>
        <taxon>Fungi</taxon>
        <taxon>Dikarya</taxon>
        <taxon>Ascomycota</taxon>
        <taxon>Pezizomycotina</taxon>
        <taxon>Sordariomycetes</taxon>
        <taxon>Hypocreomycetidae</taxon>
        <taxon>Hypocreales</taxon>
        <taxon>Clavicipitaceae</taxon>
        <taxon>Metarhizium</taxon>
    </lineage>
</organism>
<name>E9F1V8_METRA</name>
<dbReference type="EMBL" id="ADNJ02000006">
    <property type="protein sequence ID" value="EFY98047.1"/>
    <property type="molecule type" value="Genomic_DNA"/>
</dbReference>
<reference evidence="6 7" key="1">
    <citation type="journal article" date="2011" name="PLoS Genet.">
        <title>Genome sequencing and comparative transcriptomics of the model entomopathogenic fungi Metarhizium anisopliae and M. acridum.</title>
        <authorList>
            <person name="Gao Q."/>
            <person name="Jin K."/>
            <person name="Ying S.H."/>
            <person name="Zhang Y."/>
            <person name="Xiao G."/>
            <person name="Shang Y."/>
            <person name="Duan Z."/>
            <person name="Hu X."/>
            <person name="Xie X.Q."/>
            <person name="Zhou G."/>
            <person name="Peng G."/>
            <person name="Luo Z."/>
            <person name="Huang W."/>
            <person name="Wang B."/>
            <person name="Fang W."/>
            <person name="Wang S."/>
            <person name="Zhong Y."/>
            <person name="Ma L.J."/>
            <person name="St Leger R.J."/>
            <person name="Zhao G.P."/>
            <person name="Pei Y."/>
            <person name="Feng M.G."/>
            <person name="Xia Y."/>
            <person name="Wang C."/>
        </authorList>
    </citation>
    <scope>NUCLEOTIDE SEQUENCE [LARGE SCALE GENOMIC DNA]</scope>
    <source>
        <strain evidence="7">ARSEF 23 / ATCC MYA-3075</strain>
    </source>
</reference>
<keyword evidence="4" id="KW-0732">Signal</keyword>
<evidence type="ECO:0000313" key="6">
    <source>
        <dbReference type="EMBL" id="EFY98047.1"/>
    </source>
</evidence>
<dbReference type="PANTHER" id="PTHR45856">
    <property type="entry name" value="ALPHA/BETA-HYDROLASES SUPERFAMILY PROTEIN"/>
    <property type="match status" value="1"/>
</dbReference>
<dbReference type="SUPFAM" id="SSF53474">
    <property type="entry name" value="alpha/beta-Hydrolases"/>
    <property type="match status" value="1"/>
</dbReference>
<dbReference type="GeneID" id="19260442"/>
<dbReference type="KEGG" id="maj:MAA_06156"/>
<evidence type="ECO:0000256" key="4">
    <source>
        <dbReference type="SAM" id="SignalP"/>
    </source>
</evidence>
<dbReference type="Proteomes" id="UP000002498">
    <property type="component" value="Unassembled WGS sequence"/>
</dbReference>
<dbReference type="GO" id="GO:0006629">
    <property type="term" value="P:lipid metabolic process"/>
    <property type="evidence" value="ECO:0007669"/>
    <property type="project" value="InterPro"/>
</dbReference>
<accession>E9F1V8</accession>
<evidence type="ECO:0000256" key="1">
    <source>
        <dbReference type="ARBA" id="ARBA00043996"/>
    </source>
</evidence>
<feature type="signal peptide" evidence="4">
    <location>
        <begin position="1"/>
        <end position="17"/>
    </location>
</feature>
<dbReference type="RefSeq" id="XP_007822345.1">
    <property type="nucleotide sequence ID" value="XM_007824154.1"/>
</dbReference>
<dbReference type="Pfam" id="PF01764">
    <property type="entry name" value="Lipase_3"/>
    <property type="match status" value="1"/>
</dbReference>
<dbReference type="InterPro" id="IPR051218">
    <property type="entry name" value="Sec_MonoDiacylglyc_Lipase"/>
</dbReference>
<keyword evidence="7" id="KW-1185">Reference proteome</keyword>
<dbReference type="AlphaFoldDB" id="E9F1V8"/>
<comment type="catalytic activity">
    <reaction evidence="3">
        <text>a monoacylglycerol + H2O = glycerol + a fatty acid + H(+)</text>
        <dbReference type="Rhea" id="RHEA:15245"/>
        <dbReference type="ChEBI" id="CHEBI:15377"/>
        <dbReference type="ChEBI" id="CHEBI:15378"/>
        <dbReference type="ChEBI" id="CHEBI:17408"/>
        <dbReference type="ChEBI" id="CHEBI:17754"/>
        <dbReference type="ChEBI" id="CHEBI:28868"/>
    </reaction>
</comment>
<evidence type="ECO:0000313" key="7">
    <source>
        <dbReference type="Proteomes" id="UP000002498"/>
    </source>
</evidence>
<evidence type="ECO:0000259" key="5">
    <source>
        <dbReference type="Pfam" id="PF01764"/>
    </source>
</evidence>
<proteinExistence type="inferred from homology"/>
<evidence type="ECO:0000256" key="2">
    <source>
        <dbReference type="ARBA" id="ARBA00047591"/>
    </source>
</evidence>
<dbReference type="InterPro" id="IPR002921">
    <property type="entry name" value="Fungal_lipase-type"/>
</dbReference>
<protein>
    <submittedName>
        <fullName evidence="6">Lipase</fullName>
    </submittedName>
</protein>
<dbReference type="OrthoDB" id="426718at2759"/>
<evidence type="ECO:0000256" key="3">
    <source>
        <dbReference type="ARBA" id="ARBA00048461"/>
    </source>
</evidence>
<feature type="domain" description="Fungal lipase-type" evidence="5">
    <location>
        <begin position="114"/>
        <end position="243"/>
    </location>
</feature>
<comment type="catalytic activity">
    <reaction evidence="2">
        <text>a diacylglycerol + H2O = a monoacylglycerol + a fatty acid + H(+)</text>
        <dbReference type="Rhea" id="RHEA:32731"/>
        <dbReference type="ChEBI" id="CHEBI:15377"/>
        <dbReference type="ChEBI" id="CHEBI:15378"/>
        <dbReference type="ChEBI" id="CHEBI:17408"/>
        <dbReference type="ChEBI" id="CHEBI:18035"/>
        <dbReference type="ChEBI" id="CHEBI:28868"/>
    </reaction>
</comment>
<dbReference type="HOGENOM" id="CLU_032957_1_0_1"/>
<dbReference type="Gene3D" id="3.40.50.1820">
    <property type="entry name" value="alpha/beta hydrolase"/>
    <property type="match status" value="1"/>
</dbReference>
<reference evidence="6 7" key="2">
    <citation type="journal article" date="2014" name="Proc. Natl. Acad. Sci. U.S.A.">
        <title>Trajectory and genomic determinants of fungal-pathogen speciation and host adaptation.</title>
        <authorList>
            <person name="Hu X."/>
            <person name="Xiao G."/>
            <person name="Zheng P."/>
            <person name="Shang Y."/>
            <person name="Su Y."/>
            <person name="Zhang X."/>
            <person name="Liu X."/>
            <person name="Zhan S."/>
            <person name="St Leger R.J."/>
            <person name="Wang C."/>
        </authorList>
    </citation>
    <scope>GENOME REANNOTATION</scope>
    <source>
        <strain evidence="7">ARSEF 23 / ATCC MYA-3075</strain>
    </source>
</reference>
<gene>
    <name evidence="6" type="ORF">MAA_06156</name>
</gene>
<feature type="chain" id="PRO_5003235803" evidence="4">
    <location>
        <begin position="18"/>
        <end position="344"/>
    </location>
</feature>
<dbReference type="CDD" id="cd00519">
    <property type="entry name" value="Lipase_3"/>
    <property type="match status" value="1"/>
</dbReference>
<dbReference type="PANTHER" id="PTHR45856:SF11">
    <property type="entry name" value="FUNGAL LIPASE-LIKE DOMAIN-CONTAINING PROTEIN"/>
    <property type="match status" value="1"/>
</dbReference>
<dbReference type="InterPro" id="IPR029058">
    <property type="entry name" value="AB_hydrolase_fold"/>
</dbReference>
<sequence>MLLNIVLGFAFAAVVAAKPIATDDYGNTLETRVFLGGNVQVSETDLTNMKFYSQHSAAAYCNYNTDVGEPIVCKDTTCPLVMQNKPVVIASMVGRFTGIGAYVAIDSIRQEIIFSIRGSNNIRNYITDVIFAWRSCDLAHQCKLHTGFAEAWDEIKDAASTAIKSAREKNPGYKVVITGHSLGGAVAIISTAYLRRDGIPIDLYTYGAPRVGNDKFANWFSSQQGRHWRVTHENDPVPRLPPIFTGYRHVTPEYWLSGGDAFQTVYDLSEIRVCKGIANIKCNASRFITDILAHLYYLGYTGGCSAFPLRLRDGQQEDPLPQDLKDRLTAWSQKDQEFVEENDI</sequence>
<comment type="caution">
    <text evidence="6">The sequence shown here is derived from an EMBL/GenBank/DDBJ whole genome shotgun (WGS) entry which is preliminary data.</text>
</comment>
<comment type="similarity">
    <text evidence="1">Belongs to the AB hydrolase superfamily. Lipase family. Class 3 subfamily.</text>
</comment>